<accession>A0ACB9GAH9</accession>
<gene>
    <name evidence="1" type="ORF">L2E82_10373</name>
</gene>
<dbReference type="EMBL" id="CM042010">
    <property type="protein sequence ID" value="KAI3780392.1"/>
    <property type="molecule type" value="Genomic_DNA"/>
</dbReference>
<comment type="caution">
    <text evidence="1">The sequence shown here is derived from an EMBL/GenBank/DDBJ whole genome shotgun (WGS) entry which is preliminary data.</text>
</comment>
<sequence>MKQPKEESLAFGEIFEVNLALGIQKGSKQIGFWNYKKLRLPATHHRSSVSGDRDMARVQWNMTDGNHGLGAILGFWVCVIMFALVVFEVIIFSCAEGAETRDKNDAEGDTTAYGGCECVAGCGAACGG</sequence>
<reference evidence="2" key="1">
    <citation type="journal article" date="2022" name="Mol. Ecol. Resour.">
        <title>The genomes of chicory, endive, great burdock and yacon provide insights into Asteraceae palaeo-polyploidization history and plant inulin production.</title>
        <authorList>
            <person name="Fan W."/>
            <person name="Wang S."/>
            <person name="Wang H."/>
            <person name="Wang A."/>
            <person name="Jiang F."/>
            <person name="Liu H."/>
            <person name="Zhao H."/>
            <person name="Xu D."/>
            <person name="Zhang Y."/>
        </authorList>
    </citation>
    <scope>NUCLEOTIDE SEQUENCE [LARGE SCALE GENOMIC DNA]</scope>
    <source>
        <strain evidence="2">cv. Punajuju</strain>
    </source>
</reference>
<protein>
    <submittedName>
        <fullName evidence="1">Uncharacterized protein</fullName>
    </submittedName>
</protein>
<evidence type="ECO:0000313" key="2">
    <source>
        <dbReference type="Proteomes" id="UP001055811"/>
    </source>
</evidence>
<evidence type="ECO:0000313" key="1">
    <source>
        <dbReference type="EMBL" id="KAI3780392.1"/>
    </source>
</evidence>
<proteinExistence type="predicted"/>
<keyword evidence="2" id="KW-1185">Reference proteome</keyword>
<reference evidence="1 2" key="2">
    <citation type="journal article" date="2022" name="Mol. Ecol. Resour.">
        <title>The genomes of chicory, endive, great burdock and yacon provide insights into Asteraceae paleo-polyploidization history and plant inulin production.</title>
        <authorList>
            <person name="Fan W."/>
            <person name="Wang S."/>
            <person name="Wang H."/>
            <person name="Wang A."/>
            <person name="Jiang F."/>
            <person name="Liu H."/>
            <person name="Zhao H."/>
            <person name="Xu D."/>
            <person name="Zhang Y."/>
        </authorList>
    </citation>
    <scope>NUCLEOTIDE SEQUENCE [LARGE SCALE GENOMIC DNA]</scope>
    <source>
        <strain evidence="2">cv. Punajuju</strain>
        <tissue evidence="1">Leaves</tissue>
    </source>
</reference>
<name>A0ACB9GAH9_CICIN</name>
<dbReference type="Proteomes" id="UP001055811">
    <property type="component" value="Linkage Group LG02"/>
</dbReference>
<organism evidence="1 2">
    <name type="scientific">Cichorium intybus</name>
    <name type="common">Chicory</name>
    <dbReference type="NCBI Taxonomy" id="13427"/>
    <lineage>
        <taxon>Eukaryota</taxon>
        <taxon>Viridiplantae</taxon>
        <taxon>Streptophyta</taxon>
        <taxon>Embryophyta</taxon>
        <taxon>Tracheophyta</taxon>
        <taxon>Spermatophyta</taxon>
        <taxon>Magnoliopsida</taxon>
        <taxon>eudicotyledons</taxon>
        <taxon>Gunneridae</taxon>
        <taxon>Pentapetalae</taxon>
        <taxon>asterids</taxon>
        <taxon>campanulids</taxon>
        <taxon>Asterales</taxon>
        <taxon>Asteraceae</taxon>
        <taxon>Cichorioideae</taxon>
        <taxon>Cichorieae</taxon>
        <taxon>Cichoriinae</taxon>
        <taxon>Cichorium</taxon>
    </lineage>
</organism>